<evidence type="ECO:0000313" key="3">
    <source>
        <dbReference type="EMBL" id="MFC0206550.1"/>
    </source>
</evidence>
<dbReference type="PANTHER" id="PTHR43767:SF1">
    <property type="entry name" value="NONRIBOSOMAL PEPTIDE SYNTHASE PES1 (EUROFUNG)-RELATED"/>
    <property type="match status" value="1"/>
</dbReference>
<dbReference type="InterPro" id="IPR000873">
    <property type="entry name" value="AMP-dep_synth/lig_dom"/>
</dbReference>
<dbReference type="Pfam" id="PF00501">
    <property type="entry name" value="AMP-binding"/>
    <property type="match status" value="1"/>
</dbReference>
<name>A0ABV6D1M7_9SPHN</name>
<dbReference type="InterPro" id="IPR020845">
    <property type="entry name" value="AMP-binding_CS"/>
</dbReference>
<comment type="caution">
    <text evidence="3">The sequence shown here is derived from an EMBL/GenBank/DDBJ whole genome shotgun (WGS) entry which is preliminary data.</text>
</comment>
<accession>A0ABV6D1M7</accession>
<dbReference type="InterPro" id="IPR025110">
    <property type="entry name" value="AMP-bd_C"/>
</dbReference>
<organism evidence="3 4">
    <name type="scientific">Novosphingobium soli</name>
    <dbReference type="NCBI Taxonomy" id="574956"/>
    <lineage>
        <taxon>Bacteria</taxon>
        <taxon>Pseudomonadati</taxon>
        <taxon>Pseudomonadota</taxon>
        <taxon>Alphaproteobacteria</taxon>
        <taxon>Sphingomonadales</taxon>
        <taxon>Sphingomonadaceae</taxon>
        <taxon>Novosphingobium</taxon>
    </lineage>
</organism>
<dbReference type="Pfam" id="PF13193">
    <property type="entry name" value="AMP-binding_C"/>
    <property type="match status" value="1"/>
</dbReference>
<dbReference type="PANTHER" id="PTHR43767">
    <property type="entry name" value="LONG-CHAIN-FATTY-ACID--COA LIGASE"/>
    <property type="match status" value="1"/>
</dbReference>
<dbReference type="SUPFAM" id="SSF56801">
    <property type="entry name" value="Acetyl-CoA synthetase-like"/>
    <property type="match status" value="1"/>
</dbReference>
<dbReference type="Gene3D" id="3.30.300.30">
    <property type="match status" value="1"/>
</dbReference>
<evidence type="ECO:0000259" key="1">
    <source>
        <dbReference type="Pfam" id="PF00501"/>
    </source>
</evidence>
<sequence length="555" mass="59383">MTKFVVFSATTDPGGVSKMGSTFPYSVAVGNGAQMQKSKARFEILRRIEDGDPVFSRKDYADVVTMFWDTVEACPDQIALVDGDRRLSYAQFGAAVAGLAGRIGEKVTPSARVAICMSNSIEANVAIFAALSAGAEISIVNAGYTSREIDTLFNIAPPELVLAGQSNSEVAGASARNAEAPLIIVGEGGVSIDALLDTPPTRPDVEIMGASPCIIMFTGGSTGAPKGVQRDHRSEMSVIKAMHTAWPTRLQEEVWLNVAPVSHVWGIHMGCFNPVYGRSCLIIVPRFHPDLVAGLMEKYRVSVFSGGPAAIYQGLLAAPDTDMSALWLCPGGGSVFSRQTLSRWEAKTGLPILEAFGMTEGGPLTAQPLDGTHQYGTAGLPLPGIEVAIVALDGSGERLSANENGEIFLRGERVIDRYMGLPPVAEDGWLPTGDIGFLTPDGFLTVVDRKKDMLIVGGFNVYPSEIEEVLSLVPEVSDAAVVSVPDIRKGEAPFAFVAASPQSGVDEKFLMEHCAKNMTKYKIPRNIVVLDEIPKTPARKPDKKRLKEMAKELLE</sequence>
<dbReference type="InterPro" id="IPR042099">
    <property type="entry name" value="ANL_N_sf"/>
</dbReference>
<evidence type="ECO:0000313" key="4">
    <source>
        <dbReference type="Proteomes" id="UP001589798"/>
    </source>
</evidence>
<reference evidence="3 4" key="1">
    <citation type="submission" date="2024-09" db="EMBL/GenBank/DDBJ databases">
        <authorList>
            <person name="Sun Q."/>
            <person name="Mori K."/>
        </authorList>
    </citation>
    <scope>NUCLEOTIDE SEQUENCE [LARGE SCALE GENOMIC DNA]</scope>
    <source>
        <strain evidence="3 4">CCM 7706</strain>
    </source>
</reference>
<dbReference type="InterPro" id="IPR045851">
    <property type="entry name" value="AMP-bd_C_sf"/>
</dbReference>
<feature type="domain" description="AMP-dependent synthetase/ligase" evidence="1">
    <location>
        <begin position="67"/>
        <end position="418"/>
    </location>
</feature>
<evidence type="ECO:0000259" key="2">
    <source>
        <dbReference type="Pfam" id="PF13193"/>
    </source>
</evidence>
<proteinExistence type="predicted"/>
<protein>
    <submittedName>
        <fullName evidence="3">Class I adenylate-forming enzyme family protein</fullName>
    </submittedName>
</protein>
<keyword evidence="4" id="KW-1185">Reference proteome</keyword>
<dbReference type="EMBL" id="JBHLWK010000035">
    <property type="protein sequence ID" value="MFC0206550.1"/>
    <property type="molecule type" value="Genomic_DNA"/>
</dbReference>
<dbReference type="InterPro" id="IPR050237">
    <property type="entry name" value="ATP-dep_AMP-bd_enzyme"/>
</dbReference>
<dbReference type="Proteomes" id="UP001589798">
    <property type="component" value="Unassembled WGS sequence"/>
</dbReference>
<feature type="domain" description="AMP-binding enzyme C-terminal" evidence="2">
    <location>
        <begin position="465"/>
        <end position="540"/>
    </location>
</feature>
<dbReference type="PROSITE" id="PS00455">
    <property type="entry name" value="AMP_BINDING"/>
    <property type="match status" value="1"/>
</dbReference>
<dbReference type="Gene3D" id="3.40.50.12780">
    <property type="entry name" value="N-terminal domain of ligase-like"/>
    <property type="match status" value="1"/>
</dbReference>
<gene>
    <name evidence="3" type="ORF">ACFFJC_19975</name>
</gene>
<dbReference type="RefSeq" id="WP_379489142.1">
    <property type="nucleotide sequence ID" value="NZ_JBHLWK010000035.1"/>
</dbReference>